<evidence type="ECO:0000313" key="5">
    <source>
        <dbReference type="Proteomes" id="UP000481621"/>
    </source>
</evidence>
<dbReference type="GO" id="GO:0004789">
    <property type="term" value="F:thiamine-phosphate diphosphorylase activity"/>
    <property type="evidence" value="ECO:0007669"/>
    <property type="project" value="TreeGrafter"/>
</dbReference>
<accession>A0A6B3TP48</accession>
<dbReference type="Gene3D" id="3.20.20.70">
    <property type="entry name" value="Aldolase class I"/>
    <property type="match status" value="1"/>
</dbReference>
<sequence length="198" mass="21466">MVIKELHIISNGKMPIEQLHEILMDIHPYVTMIHLREKQKTAKELFQAVEQLAKDIPLSKIIINDRVDVAVTAGTAGVQLAGHSLDAVHVKKAFPLLKVGTSIHSYEEAHQEGADFLLYGHVFPSKSKPGLPPKGLEELTKLSQLNIPVIAIGGITPENTPQVLQAGADGIAVMSGVFDSCNPLDAVKAYTMALHKQS</sequence>
<organism evidence="4 5">
    <name type="scientific">Neobacillus thermocopriae</name>
    <dbReference type="NCBI Taxonomy" id="1215031"/>
    <lineage>
        <taxon>Bacteria</taxon>
        <taxon>Bacillati</taxon>
        <taxon>Bacillota</taxon>
        <taxon>Bacilli</taxon>
        <taxon>Bacillales</taxon>
        <taxon>Bacillaceae</taxon>
        <taxon>Neobacillus</taxon>
    </lineage>
</organism>
<dbReference type="InterPro" id="IPR022998">
    <property type="entry name" value="ThiamineP_synth_TenI"/>
</dbReference>
<keyword evidence="5" id="KW-1185">Reference proteome</keyword>
<evidence type="ECO:0000313" key="4">
    <source>
        <dbReference type="EMBL" id="NEX77901.1"/>
    </source>
</evidence>
<gene>
    <name evidence="4" type="ORF">G4Z05_03225</name>
</gene>
<evidence type="ECO:0000256" key="2">
    <source>
        <dbReference type="ARBA" id="ARBA00022977"/>
    </source>
</evidence>
<dbReference type="AlphaFoldDB" id="A0A6B3TP48"/>
<dbReference type="EMBL" id="JAAIUV010000003">
    <property type="protein sequence ID" value="NEX77901.1"/>
    <property type="molecule type" value="Genomic_DNA"/>
</dbReference>
<comment type="caution">
    <text evidence="4">The sequence shown here is derived from an EMBL/GenBank/DDBJ whole genome shotgun (WGS) entry which is preliminary data.</text>
</comment>
<evidence type="ECO:0000256" key="1">
    <source>
        <dbReference type="ARBA" id="ARBA00004948"/>
    </source>
</evidence>
<comment type="pathway">
    <text evidence="1">Cofactor biosynthesis; thiamine diphosphate biosynthesis.</text>
</comment>
<dbReference type="GO" id="GO:0005737">
    <property type="term" value="C:cytoplasm"/>
    <property type="evidence" value="ECO:0007669"/>
    <property type="project" value="TreeGrafter"/>
</dbReference>
<dbReference type="SUPFAM" id="SSF51391">
    <property type="entry name" value="Thiamin phosphate synthase"/>
    <property type="match status" value="1"/>
</dbReference>
<dbReference type="InterPro" id="IPR036206">
    <property type="entry name" value="ThiamineP_synth_sf"/>
</dbReference>
<evidence type="ECO:0000259" key="3">
    <source>
        <dbReference type="Pfam" id="PF02581"/>
    </source>
</evidence>
<keyword evidence="2" id="KW-0784">Thiamine biosynthesis</keyword>
<dbReference type="InterPro" id="IPR013785">
    <property type="entry name" value="Aldolase_TIM"/>
</dbReference>
<dbReference type="CDD" id="cd00564">
    <property type="entry name" value="TMP_TenI"/>
    <property type="match status" value="1"/>
</dbReference>
<protein>
    <submittedName>
        <fullName evidence="4">Thiazole tautomerase TenI</fullName>
    </submittedName>
</protein>
<dbReference type="PANTHER" id="PTHR20857:SF22">
    <property type="entry name" value="THIAZOLE TAUTOMERASE"/>
    <property type="match status" value="1"/>
</dbReference>
<feature type="domain" description="Thiamine phosphate synthase/TenI" evidence="3">
    <location>
        <begin position="17"/>
        <end position="177"/>
    </location>
</feature>
<dbReference type="PANTHER" id="PTHR20857">
    <property type="entry name" value="THIAMINE-PHOSPHATE PYROPHOSPHORYLASE"/>
    <property type="match status" value="1"/>
</dbReference>
<dbReference type="Pfam" id="PF02581">
    <property type="entry name" value="TMP-TENI"/>
    <property type="match status" value="1"/>
</dbReference>
<reference evidence="4" key="1">
    <citation type="submission" date="2020-02" db="EMBL/GenBank/DDBJ databases">
        <title>Bacillus sedimentmangrovi sp. nov., isolated from sediment of the mangrove ecosystem.</title>
        <authorList>
            <person name="Liu G."/>
        </authorList>
    </citation>
    <scope>NUCLEOTIDE SEQUENCE [LARGE SCALE GENOMIC DNA]</scope>
    <source>
        <strain evidence="4">SgZ-7</strain>
    </source>
</reference>
<dbReference type="GO" id="GO:0009228">
    <property type="term" value="P:thiamine biosynthetic process"/>
    <property type="evidence" value="ECO:0007669"/>
    <property type="project" value="UniProtKB-KW"/>
</dbReference>
<name>A0A6B3TP48_9BACI</name>
<proteinExistence type="predicted"/>
<dbReference type="RefSeq" id="WP_163250443.1">
    <property type="nucleotide sequence ID" value="NZ_JAAIUV010000003.1"/>
</dbReference>
<dbReference type="Proteomes" id="UP000481621">
    <property type="component" value="Unassembled WGS sequence"/>
</dbReference>